<keyword evidence="1" id="KW-0472">Membrane</keyword>
<evidence type="ECO:0000256" key="1">
    <source>
        <dbReference type="SAM" id="Phobius"/>
    </source>
</evidence>
<evidence type="ECO:0000313" key="9">
    <source>
        <dbReference type="Proteomes" id="UP000244870"/>
    </source>
</evidence>
<dbReference type="EMBL" id="NDXJ01000011">
    <property type="protein sequence ID" value="OSP89065.1"/>
    <property type="molecule type" value="Genomic_DNA"/>
</dbReference>
<dbReference type="Proteomes" id="UP000032289">
    <property type="component" value="Unassembled WGS sequence"/>
</dbReference>
<organism evidence="4 7">
    <name type="scientific">Weissella cibaria</name>
    <dbReference type="NCBI Taxonomy" id="137591"/>
    <lineage>
        <taxon>Bacteria</taxon>
        <taxon>Bacillati</taxon>
        <taxon>Bacillota</taxon>
        <taxon>Bacilli</taxon>
        <taxon>Lactobacillales</taxon>
        <taxon>Lactobacillaceae</taxon>
        <taxon>Weissella</taxon>
    </lineage>
</organism>
<evidence type="ECO:0000313" key="8">
    <source>
        <dbReference type="Proteomes" id="UP000193588"/>
    </source>
</evidence>
<feature type="transmembrane region" description="Helical" evidence="1">
    <location>
        <begin position="69"/>
        <end position="90"/>
    </location>
</feature>
<dbReference type="Proteomes" id="UP000193588">
    <property type="component" value="Unassembled WGS sequence"/>
</dbReference>
<reference evidence="4 6" key="1">
    <citation type="journal article" date="2015" name="Microbiology (Mosc.)">
        <title>Genomics of the Weissella cibaria species with an examination of its metabolic traits.</title>
        <authorList>
            <person name="Lynch K.M."/>
            <person name="Lucid A."/>
            <person name="Arendt E.K."/>
            <person name="Sleator R.D."/>
            <person name="Lucey B."/>
            <person name="Coffey A."/>
        </authorList>
    </citation>
    <scope>NUCLEOTIDE SEQUENCE [LARGE SCALE GENOMIC DNA]</scope>
    <source>
        <strain evidence="4">AB3b</strain>
        <strain evidence="3 6">MG1</strain>
    </source>
</reference>
<dbReference type="Proteomes" id="UP000244870">
    <property type="component" value="Chromosome"/>
</dbReference>
<dbReference type="EMBL" id="JWHU01000005">
    <property type="protein sequence ID" value="KIU22019.1"/>
    <property type="molecule type" value="Genomic_DNA"/>
</dbReference>
<dbReference type="RefSeq" id="WP_010372226.1">
    <property type="nucleotide sequence ID" value="NZ_BJEF01000001.1"/>
</dbReference>
<evidence type="ECO:0000313" key="5">
    <source>
        <dbReference type="EMBL" id="OSP89065.1"/>
    </source>
</evidence>
<dbReference type="OrthoDB" id="2147295at2"/>
<evidence type="ECO:0000313" key="3">
    <source>
        <dbReference type="EMBL" id="KIU22019.1"/>
    </source>
</evidence>
<name>A0A0D1M7F0_9LACO</name>
<dbReference type="AlphaFoldDB" id="A0A0D1M7F0"/>
<evidence type="ECO:0000313" key="6">
    <source>
        <dbReference type="Proteomes" id="UP000032287"/>
    </source>
</evidence>
<reference evidence="2 9" key="3">
    <citation type="submission" date="2017-04" db="EMBL/GenBank/DDBJ databases">
        <title>Weissella cibaria strain m2 complete genome.</title>
        <authorList>
            <person name="Pan Q."/>
            <person name="Tan M."/>
            <person name="Yao F."/>
            <person name="Su S."/>
        </authorList>
    </citation>
    <scope>NUCLEOTIDE SEQUENCE [LARGE SCALE GENOMIC DNA]</scope>
    <source>
        <strain evidence="2 9">M2</strain>
    </source>
</reference>
<sequence>MNHKAAKAWSITWIAQHVASFILLAGAVLAAAIALTALIIAVEEIVALITMQHLINTYTNIYGNAWATVFWHFIVVFSLVAFWSALDTFVPEPKTEA</sequence>
<keyword evidence="1" id="KW-1133">Transmembrane helix</keyword>
<dbReference type="PATRIC" id="fig|137591.24.peg.1302"/>
<gene>
    <name evidence="4" type="ORF">ab3b_01332</name>
    <name evidence="2" type="ORF">B6254_2037</name>
    <name evidence="5" type="ORF">B9D04_08015</name>
    <name evidence="3" type="ORF">QX99_00399</name>
</gene>
<evidence type="ECO:0000313" key="2">
    <source>
        <dbReference type="EMBL" id="AWF96397.1"/>
    </source>
</evidence>
<evidence type="ECO:0000313" key="4">
    <source>
        <dbReference type="EMBL" id="KIU23996.1"/>
    </source>
</evidence>
<dbReference type="EMBL" id="JWHT01000030">
    <property type="protein sequence ID" value="KIU23996.1"/>
    <property type="molecule type" value="Genomic_DNA"/>
</dbReference>
<keyword evidence="6" id="KW-1185">Reference proteome</keyword>
<keyword evidence="1" id="KW-0812">Transmembrane</keyword>
<proteinExistence type="predicted"/>
<evidence type="ECO:0000313" key="7">
    <source>
        <dbReference type="Proteomes" id="UP000032289"/>
    </source>
</evidence>
<protein>
    <submittedName>
        <fullName evidence="4">Uncharacterized protein</fullName>
    </submittedName>
</protein>
<accession>A0A0D1M7F0</accession>
<dbReference type="EMBL" id="CP020928">
    <property type="protein sequence ID" value="AWF96397.1"/>
    <property type="molecule type" value="Genomic_DNA"/>
</dbReference>
<dbReference type="Proteomes" id="UP000032287">
    <property type="component" value="Unassembled WGS sequence"/>
</dbReference>
<reference evidence="5 8" key="2">
    <citation type="submission" date="2017-04" db="EMBL/GenBank/DDBJ databases">
        <title>The genome sequence of Weissella cibaria isolated from wild Drosophila.</title>
        <authorList>
            <person name="Ricks N.J."/>
            <person name="Carroll C."/>
            <person name="Walters A."/>
            <person name="Newell P.D."/>
            <person name="Chaston J.M."/>
        </authorList>
    </citation>
    <scope>NUCLEOTIDE SEQUENCE [LARGE SCALE GENOMIC DNA]</scope>
    <source>
        <strain evidence="5 8">DmW_103</strain>
    </source>
</reference>
<dbReference type="GeneID" id="66961721"/>
<feature type="transmembrane region" description="Helical" evidence="1">
    <location>
        <begin position="21"/>
        <end position="49"/>
    </location>
</feature>